<feature type="compositionally biased region" description="Polar residues" evidence="11">
    <location>
        <begin position="731"/>
        <end position="746"/>
    </location>
</feature>
<keyword evidence="14" id="KW-1185">Reference proteome</keyword>
<dbReference type="EC" id="2.3.1.225" evidence="10"/>
<dbReference type="AlphaFoldDB" id="A0A059JCV3"/>
<evidence type="ECO:0000256" key="1">
    <source>
        <dbReference type="ARBA" id="ARBA00004141"/>
    </source>
</evidence>
<keyword evidence="3 10" id="KW-0812">Transmembrane</keyword>
<organism evidence="13 14">
    <name type="scientific">Trichophyton interdigitale (strain MR816)</name>
    <dbReference type="NCBI Taxonomy" id="1215338"/>
    <lineage>
        <taxon>Eukaryota</taxon>
        <taxon>Fungi</taxon>
        <taxon>Dikarya</taxon>
        <taxon>Ascomycota</taxon>
        <taxon>Pezizomycotina</taxon>
        <taxon>Eurotiomycetes</taxon>
        <taxon>Eurotiomycetidae</taxon>
        <taxon>Onygenales</taxon>
        <taxon>Arthrodermataceae</taxon>
        <taxon>Trichophyton</taxon>
    </lineage>
</organism>
<gene>
    <name evidence="13" type="ORF">H109_02870</name>
</gene>
<evidence type="ECO:0000256" key="2">
    <source>
        <dbReference type="ARBA" id="ARBA00022679"/>
    </source>
</evidence>
<feature type="compositionally biased region" description="Polar residues" evidence="11">
    <location>
        <begin position="754"/>
        <end position="770"/>
    </location>
</feature>
<comment type="caution">
    <text evidence="13">The sequence shown here is derived from an EMBL/GenBank/DDBJ whole genome shotgun (WGS) entry which is preliminary data.</text>
</comment>
<feature type="transmembrane region" description="Helical" evidence="10">
    <location>
        <begin position="212"/>
        <end position="235"/>
    </location>
</feature>
<feature type="transmembrane region" description="Helical" evidence="10">
    <location>
        <begin position="177"/>
        <end position="200"/>
    </location>
</feature>
<evidence type="ECO:0000256" key="5">
    <source>
        <dbReference type="ARBA" id="ARBA00023136"/>
    </source>
</evidence>
<evidence type="ECO:0000259" key="12">
    <source>
        <dbReference type="PROSITE" id="PS50127"/>
    </source>
</evidence>
<keyword evidence="5 10" id="KW-0472">Membrane</keyword>
<dbReference type="Pfam" id="PF00179">
    <property type="entry name" value="UQ_con"/>
    <property type="match status" value="1"/>
</dbReference>
<sequence>MEAFASAVPEPLSPTKRRRSGLAKTCEGLLCNAVKYFPLAFVYGLTTWAVWVEAGVSIYHTRSWWKGTLGSVFGISLYLLMNTSYTVAVFTDPGTPLKTSTHGRSRHQYSHLPTTEDPEYSSVTVNSMGELRYCKKCRCRKPDRTHHCSTCGRCVLKMDHHCPWLATCVGMYNYKAFLLFLIYTCLFCYVCFAVSVLWVWDEMMRDAQYMERFLPVNVIILAVVSGMMSLVLSGFTGWHISLSFRGLTTIECLEKTRYLAPVRKTLDRQRREWQHHQPDAQTMGTTTKDFGRTLQGYGQQFIDMHANAIPGVTRAEEGEERSSPTIGTRIPDPRHQHNDYNPDEHCEQYQTPAQQSLFRSYGELDRAREHDRYEEYLAECDSEKLPHAFDLGWRRNLLHLFGPNPFLWPIPICTTIGDGWRWEPSSKWQEAKARVEQQRHQRWEEERLQRQQFWQRAAKTSRSLPTTALHHSWHASEPHPGNTWTGRFNSTGNMRASPYMGSSVEDRPSTGVDRSSFPFAMSANNTTLRRLMKEAQELSPSSSSPSPHFHAHPLSDSNLFEWHFTLAGPPAPSPYAGGIYHGRILLPPQYPLRPPSFRFLTPSGRFEVNREICLSISRHHEQTWQPAWGIRTALTAIRSFMDGEAKGQVGGLDASSEARKDWAKRSRDWVCPSCPDGKTNAEILSKWQDMCRERGVNVDNEGAPGEQQNSADRIPEGLKFGYRDELEKGSKPSSEPTLEPTSQPGDSNGEVHQPVTSGLNNSTPAETSAMENLPPTEAPGNPSQTADIRPQVSLAPHHNRTQISTRHTPDQDDGPWLDRAILGVICALAFVILRKVLFAPADI</sequence>
<evidence type="ECO:0000256" key="10">
    <source>
        <dbReference type="RuleBase" id="RU079119"/>
    </source>
</evidence>
<comment type="subcellular location">
    <subcellularLocation>
        <location evidence="1">Membrane</location>
        <topology evidence="1">Multi-pass membrane protein</topology>
    </subcellularLocation>
</comment>
<evidence type="ECO:0000313" key="14">
    <source>
        <dbReference type="Proteomes" id="UP000024533"/>
    </source>
</evidence>
<dbReference type="GO" id="GO:0016020">
    <property type="term" value="C:membrane"/>
    <property type="evidence" value="ECO:0007669"/>
    <property type="project" value="UniProtKB-SubCell"/>
</dbReference>
<comment type="similarity">
    <text evidence="10">Belongs to the DHHC palmitoyltransferase family.</text>
</comment>
<feature type="region of interest" description="Disordered" evidence="11">
    <location>
        <begin position="697"/>
        <end position="716"/>
    </location>
</feature>
<feature type="region of interest" description="Disordered" evidence="11">
    <location>
        <begin position="98"/>
        <end position="117"/>
    </location>
</feature>
<dbReference type="SUPFAM" id="SSF54495">
    <property type="entry name" value="UBC-like"/>
    <property type="match status" value="1"/>
</dbReference>
<proteinExistence type="inferred from homology"/>
<dbReference type="PROSITE" id="PS50127">
    <property type="entry name" value="UBC_2"/>
    <property type="match status" value="1"/>
</dbReference>
<dbReference type="InterPro" id="IPR001594">
    <property type="entry name" value="Palmitoyltrfase_DHHC"/>
</dbReference>
<dbReference type="STRING" id="1215338.A0A059JCV3"/>
<evidence type="ECO:0000256" key="9">
    <source>
        <dbReference type="ARBA" id="ARBA00048048"/>
    </source>
</evidence>
<comment type="domain">
    <text evidence="10">The DHHC domain is required for palmitoyltransferase activity.</text>
</comment>
<keyword evidence="8 10" id="KW-0012">Acyltransferase</keyword>
<dbReference type="CDD" id="cd23799">
    <property type="entry name" value="UBCc_UBE2J"/>
    <property type="match status" value="1"/>
</dbReference>
<evidence type="ECO:0000256" key="8">
    <source>
        <dbReference type="ARBA" id="ARBA00023315"/>
    </source>
</evidence>
<feature type="compositionally biased region" description="Basic and acidic residues" evidence="11">
    <location>
        <begin position="331"/>
        <end position="346"/>
    </location>
</feature>
<dbReference type="FunFam" id="3.10.110.10:FF:000093">
    <property type="entry name" value="Ubiquitin conjugating enzyme (UbcF), putative"/>
    <property type="match status" value="1"/>
</dbReference>
<evidence type="ECO:0000313" key="13">
    <source>
        <dbReference type="EMBL" id="KDB25307.1"/>
    </source>
</evidence>
<dbReference type="OrthoDB" id="302728at2759"/>
<feature type="domain" description="UBC core" evidence="12">
    <location>
        <begin position="526"/>
        <end position="679"/>
    </location>
</feature>
<keyword evidence="6" id="KW-0564">Palmitate</keyword>
<accession>A0A059JCV3</accession>
<evidence type="ECO:0000256" key="6">
    <source>
        <dbReference type="ARBA" id="ARBA00023139"/>
    </source>
</evidence>
<comment type="catalytic activity">
    <reaction evidence="9 10">
        <text>L-cysteinyl-[protein] + hexadecanoyl-CoA = S-hexadecanoyl-L-cysteinyl-[protein] + CoA</text>
        <dbReference type="Rhea" id="RHEA:36683"/>
        <dbReference type="Rhea" id="RHEA-COMP:10131"/>
        <dbReference type="Rhea" id="RHEA-COMP:11032"/>
        <dbReference type="ChEBI" id="CHEBI:29950"/>
        <dbReference type="ChEBI" id="CHEBI:57287"/>
        <dbReference type="ChEBI" id="CHEBI:57379"/>
        <dbReference type="ChEBI" id="CHEBI:74151"/>
        <dbReference type="EC" id="2.3.1.225"/>
    </reaction>
</comment>
<feature type="region of interest" description="Disordered" evidence="11">
    <location>
        <begin position="726"/>
        <end position="815"/>
    </location>
</feature>
<dbReference type="Pfam" id="PF01529">
    <property type="entry name" value="DHHC"/>
    <property type="match status" value="1"/>
</dbReference>
<dbReference type="InterPro" id="IPR039859">
    <property type="entry name" value="PFA4/ZDH16/20/ERF2-like"/>
</dbReference>
<feature type="transmembrane region" description="Helical" evidence="10">
    <location>
        <begin position="36"/>
        <end position="56"/>
    </location>
</feature>
<protein>
    <recommendedName>
        <fullName evidence="10">Palmitoyltransferase</fullName>
        <ecNumber evidence="10">2.3.1.225</ecNumber>
    </recommendedName>
</protein>
<dbReference type="InterPro" id="IPR000608">
    <property type="entry name" value="UBC"/>
</dbReference>
<feature type="transmembrane region" description="Helical" evidence="10">
    <location>
        <begin position="68"/>
        <end position="90"/>
    </location>
</feature>
<evidence type="ECO:0000256" key="4">
    <source>
        <dbReference type="ARBA" id="ARBA00022989"/>
    </source>
</evidence>
<name>A0A059JCV3_TRIIM</name>
<dbReference type="PROSITE" id="PS50216">
    <property type="entry name" value="DHHC"/>
    <property type="match status" value="1"/>
</dbReference>
<evidence type="ECO:0000256" key="7">
    <source>
        <dbReference type="ARBA" id="ARBA00023288"/>
    </source>
</evidence>
<feature type="region of interest" description="Disordered" evidence="11">
    <location>
        <begin position="313"/>
        <end position="346"/>
    </location>
</feature>
<evidence type="ECO:0000256" key="11">
    <source>
        <dbReference type="SAM" id="MobiDB-lite"/>
    </source>
</evidence>
<evidence type="ECO:0000256" key="3">
    <source>
        <dbReference type="ARBA" id="ARBA00022692"/>
    </source>
</evidence>
<keyword evidence="4 10" id="KW-1133">Transmembrane helix</keyword>
<dbReference type="InterPro" id="IPR016135">
    <property type="entry name" value="UBQ-conjugating_enzyme/RWD"/>
</dbReference>
<keyword evidence="2 10" id="KW-0808">Transferase</keyword>
<keyword evidence="7" id="KW-0449">Lipoprotein</keyword>
<dbReference type="GO" id="GO:0019706">
    <property type="term" value="F:protein-cysteine S-palmitoyltransferase activity"/>
    <property type="evidence" value="ECO:0007669"/>
    <property type="project" value="UniProtKB-EC"/>
</dbReference>
<dbReference type="SMART" id="SM00212">
    <property type="entry name" value="UBCc"/>
    <property type="match status" value="1"/>
</dbReference>
<dbReference type="EMBL" id="AOKY01000210">
    <property type="protein sequence ID" value="KDB25307.1"/>
    <property type="molecule type" value="Genomic_DNA"/>
</dbReference>
<dbReference type="Gene3D" id="3.10.110.10">
    <property type="entry name" value="Ubiquitin Conjugating Enzyme"/>
    <property type="match status" value="1"/>
</dbReference>
<dbReference type="Proteomes" id="UP000024533">
    <property type="component" value="Unassembled WGS sequence"/>
</dbReference>
<dbReference type="PANTHER" id="PTHR12246">
    <property type="entry name" value="PALMITOYLTRANSFERASE ZDHHC16"/>
    <property type="match status" value="1"/>
</dbReference>
<dbReference type="OMA" id="FAMSANN"/>
<dbReference type="HOGENOM" id="CLU_359786_0_0_1"/>
<reference evidence="13 14" key="1">
    <citation type="submission" date="2014-02" db="EMBL/GenBank/DDBJ databases">
        <title>The Genome Sequence of Trichophyton interdigitale MR816.</title>
        <authorList>
            <consortium name="The Broad Institute Genomics Platform"/>
            <person name="Cuomo C.A."/>
            <person name="White T.C."/>
            <person name="Graser Y."/>
            <person name="Martinez-Rossi N."/>
            <person name="Heitman J."/>
            <person name="Young S.K."/>
            <person name="Zeng Q."/>
            <person name="Gargeya S."/>
            <person name="Abouelleil A."/>
            <person name="Alvarado L."/>
            <person name="Chapman S.B."/>
            <person name="Gainer-Dewar J."/>
            <person name="Goldberg J."/>
            <person name="Griggs A."/>
            <person name="Gujja S."/>
            <person name="Hansen M."/>
            <person name="Howarth C."/>
            <person name="Imamovic A."/>
            <person name="Larimer J."/>
            <person name="Martinez D."/>
            <person name="Murphy C."/>
            <person name="Pearson M.D."/>
            <person name="Persinoti G."/>
            <person name="Poon T."/>
            <person name="Priest M."/>
            <person name="Roberts A.D."/>
            <person name="Saif S."/>
            <person name="Shea T.D."/>
            <person name="Sykes S.N."/>
            <person name="Wortman J."/>
            <person name="Nusbaum C."/>
            <person name="Birren B."/>
        </authorList>
    </citation>
    <scope>NUCLEOTIDE SEQUENCE [LARGE SCALE GENOMIC DNA]</scope>
    <source>
        <strain evidence="13 14">MR816</strain>
    </source>
</reference>